<reference evidence="1 2" key="1">
    <citation type="submission" date="2019-05" db="EMBL/GenBank/DDBJ databases">
        <title>Another draft genome of Portunus trituberculatus and its Hox gene families provides insights of decapod evolution.</title>
        <authorList>
            <person name="Jeong J.-H."/>
            <person name="Song I."/>
            <person name="Kim S."/>
            <person name="Choi T."/>
            <person name="Kim D."/>
            <person name="Ryu S."/>
            <person name="Kim W."/>
        </authorList>
    </citation>
    <scope>NUCLEOTIDE SEQUENCE [LARGE SCALE GENOMIC DNA]</scope>
    <source>
        <tissue evidence="1">Muscle</tissue>
    </source>
</reference>
<organism evidence="1 2">
    <name type="scientific">Portunus trituberculatus</name>
    <name type="common">Swimming crab</name>
    <name type="synonym">Neptunus trituberculatus</name>
    <dbReference type="NCBI Taxonomy" id="210409"/>
    <lineage>
        <taxon>Eukaryota</taxon>
        <taxon>Metazoa</taxon>
        <taxon>Ecdysozoa</taxon>
        <taxon>Arthropoda</taxon>
        <taxon>Crustacea</taxon>
        <taxon>Multicrustacea</taxon>
        <taxon>Malacostraca</taxon>
        <taxon>Eumalacostraca</taxon>
        <taxon>Eucarida</taxon>
        <taxon>Decapoda</taxon>
        <taxon>Pleocyemata</taxon>
        <taxon>Brachyura</taxon>
        <taxon>Eubrachyura</taxon>
        <taxon>Portunoidea</taxon>
        <taxon>Portunidae</taxon>
        <taxon>Portuninae</taxon>
        <taxon>Portunus</taxon>
    </lineage>
</organism>
<keyword evidence="2" id="KW-1185">Reference proteome</keyword>
<comment type="caution">
    <text evidence="1">The sequence shown here is derived from an EMBL/GenBank/DDBJ whole genome shotgun (WGS) entry which is preliminary data.</text>
</comment>
<dbReference type="EMBL" id="VSRR010044697">
    <property type="protein sequence ID" value="MPC76968.1"/>
    <property type="molecule type" value="Genomic_DNA"/>
</dbReference>
<accession>A0A5B7I7X3</accession>
<name>A0A5B7I7X3_PORTR</name>
<dbReference type="Proteomes" id="UP000324222">
    <property type="component" value="Unassembled WGS sequence"/>
</dbReference>
<evidence type="ECO:0000313" key="1">
    <source>
        <dbReference type="EMBL" id="MPC76968.1"/>
    </source>
</evidence>
<sequence>MRPSKELPVQEIAVGGPCGGESRGPGQAPHENLNLHKRLAPGARETTYWDDNGSERWLPWMGYLVPMRTSRFKKKVPHDTKFCPRQS</sequence>
<dbReference type="AlphaFoldDB" id="A0A5B7I7X3"/>
<gene>
    <name evidence="1" type="ORF">E2C01_071405</name>
</gene>
<evidence type="ECO:0000313" key="2">
    <source>
        <dbReference type="Proteomes" id="UP000324222"/>
    </source>
</evidence>
<proteinExistence type="predicted"/>
<protein>
    <submittedName>
        <fullName evidence="1">Uncharacterized protein</fullName>
    </submittedName>
</protein>